<evidence type="ECO:0000256" key="1">
    <source>
        <dbReference type="ARBA" id="ARBA00022737"/>
    </source>
</evidence>
<dbReference type="Gene3D" id="3.40.50.300">
    <property type="entry name" value="P-loop containing nucleotide triphosphate hydrolases"/>
    <property type="match status" value="1"/>
</dbReference>
<evidence type="ECO:0000313" key="4">
    <source>
        <dbReference type="Proteomes" id="UP000442334"/>
    </source>
</evidence>
<sequence length="554" mass="63258">QERYPVQEYDSPDQLCNLVEAAFTELLEREFPDVLTVEDNQALQEQLTRNELLFNYHPIPEADQAFADFWAADEQRCLVVTGGCGLGKSALLAHWSDLVNNDMPMIPIYHRLDSTTLSSYPETLARMLASKCQNALKHQSLGEENLFAAEVAKELDSAQSTAKSIMDAVKNSVLMGDAGLNTFSGNTLRNLKEIEEDLNSIQKFSQLWSALGASRYPIILLIDDISYLNPTEASLFSLFASIPPNVKVVLSFSASSTAYLPFVQNDYAHFQLNGFSQADAKSFSKQYLSTYSKALSAQQEDILASWVLAKQPRCLSVLLNELVSFGQYDALNEYMRGYCRLNEVGQFYDSVLRRLSADYGSEEIGRTLLMLSLTLEGFTEDEVKSMADINQILWSQLRVEMSSWLTNKGGRYCIGDTQMVEAIERYFAQDDECIDDSRHEIISALLDEEEILSHPLTFADYNYRMKQFCYHDSYRYKVEITYQCYKMQEWDILKDWICDVEIFEILYRTNRSLLEDSWKAIMNDNPEVTPEVYAELDFDEIDSFLIPVIANDMA</sequence>
<dbReference type="InterPro" id="IPR011646">
    <property type="entry name" value="KAP_P-loop"/>
</dbReference>
<dbReference type="Pfam" id="PF07693">
    <property type="entry name" value="KAP_NTPase"/>
    <property type="match status" value="1"/>
</dbReference>
<accession>A0A7J5GQR2</accession>
<name>A0A7J5GQR2_BACUN</name>
<dbReference type="RefSeq" id="WP_240058737.1">
    <property type="nucleotide sequence ID" value="NZ_WCUA01000103.1"/>
</dbReference>
<dbReference type="Proteomes" id="UP000442334">
    <property type="component" value="Unassembled WGS sequence"/>
</dbReference>
<keyword evidence="1" id="KW-0677">Repeat</keyword>
<feature type="non-terminal residue" evidence="3">
    <location>
        <position position="554"/>
    </location>
</feature>
<evidence type="ECO:0000313" key="3">
    <source>
        <dbReference type="EMBL" id="KAB4179740.1"/>
    </source>
</evidence>
<dbReference type="AlphaFoldDB" id="A0A7J5GQR2"/>
<dbReference type="InterPro" id="IPR051191">
    <property type="entry name" value="DCAF12"/>
</dbReference>
<dbReference type="PANTHER" id="PTHR19860">
    <property type="entry name" value="DDB1- AND CUL4-ASSOCIATED FACTOR 12-RELATED"/>
    <property type="match status" value="1"/>
</dbReference>
<dbReference type="GO" id="GO:0080008">
    <property type="term" value="C:Cul4-RING E3 ubiquitin ligase complex"/>
    <property type="evidence" value="ECO:0007669"/>
    <property type="project" value="TreeGrafter"/>
</dbReference>
<feature type="non-terminal residue" evidence="3">
    <location>
        <position position="1"/>
    </location>
</feature>
<organism evidence="3 4">
    <name type="scientific">Bacteroides uniformis</name>
    <dbReference type="NCBI Taxonomy" id="820"/>
    <lineage>
        <taxon>Bacteria</taxon>
        <taxon>Pseudomonadati</taxon>
        <taxon>Bacteroidota</taxon>
        <taxon>Bacteroidia</taxon>
        <taxon>Bacteroidales</taxon>
        <taxon>Bacteroidaceae</taxon>
        <taxon>Bacteroides</taxon>
    </lineage>
</organism>
<evidence type="ECO:0000259" key="2">
    <source>
        <dbReference type="Pfam" id="PF07693"/>
    </source>
</evidence>
<dbReference type="SUPFAM" id="SSF52540">
    <property type="entry name" value="P-loop containing nucleoside triphosphate hydrolases"/>
    <property type="match status" value="1"/>
</dbReference>
<reference evidence="3 4" key="1">
    <citation type="journal article" date="2019" name="Nat. Med.">
        <title>A library of human gut bacterial isolates paired with longitudinal multiomics data enables mechanistic microbiome research.</title>
        <authorList>
            <person name="Poyet M."/>
            <person name="Groussin M."/>
            <person name="Gibbons S.M."/>
            <person name="Avila-Pacheco J."/>
            <person name="Jiang X."/>
            <person name="Kearney S.M."/>
            <person name="Perrotta A.R."/>
            <person name="Berdy B."/>
            <person name="Zhao S."/>
            <person name="Lieberman T.D."/>
            <person name="Swanson P.K."/>
            <person name="Smith M."/>
            <person name="Roesemann S."/>
            <person name="Alexander J.E."/>
            <person name="Rich S.A."/>
            <person name="Livny J."/>
            <person name="Vlamakis H."/>
            <person name="Clish C."/>
            <person name="Bullock K."/>
            <person name="Deik A."/>
            <person name="Scott J."/>
            <person name="Pierce K.A."/>
            <person name="Xavier R.J."/>
            <person name="Alm E.J."/>
        </authorList>
    </citation>
    <scope>NUCLEOTIDE SEQUENCE [LARGE SCALE GENOMIC DNA]</scope>
    <source>
        <strain evidence="3 4">BIOML-A21</strain>
    </source>
</reference>
<gene>
    <name evidence="3" type="ORF">GAQ34_22345</name>
</gene>
<dbReference type="EMBL" id="WCUA01000103">
    <property type="protein sequence ID" value="KAB4179740.1"/>
    <property type="molecule type" value="Genomic_DNA"/>
</dbReference>
<feature type="domain" description="KAP NTPase" evidence="2">
    <location>
        <begin position="75"/>
        <end position="233"/>
    </location>
</feature>
<comment type="caution">
    <text evidence="3">The sequence shown here is derived from an EMBL/GenBank/DDBJ whole genome shotgun (WGS) entry which is preliminary data.</text>
</comment>
<proteinExistence type="predicted"/>
<protein>
    <submittedName>
        <fullName evidence="3">KAP family P-loop domain protein</fullName>
    </submittedName>
</protein>
<dbReference type="PANTHER" id="PTHR19860:SF40">
    <property type="entry name" value="WD40 REPEAT-CONTAINING PROTEIN"/>
    <property type="match status" value="1"/>
</dbReference>
<dbReference type="InterPro" id="IPR027417">
    <property type="entry name" value="P-loop_NTPase"/>
</dbReference>